<feature type="compositionally biased region" description="Low complexity" evidence="1">
    <location>
        <begin position="529"/>
        <end position="564"/>
    </location>
</feature>
<reference evidence="3 4" key="1">
    <citation type="journal article" date="2015" name="Nature">
        <title>rRNA introns, odd ribosomes, and small enigmatic genomes across a large radiation of phyla.</title>
        <authorList>
            <person name="Brown C.T."/>
            <person name="Hug L.A."/>
            <person name="Thomas B.C."/>
            <person name="Sharon I."/>
            <person name="Castelle C.J."/>
            <person name="Singh A."/>
            <person name="Wilkins M.J."/>
            <person name="Williams K.H."/>
            <person name="Banfield J.F."/>
        </authorList>
    </citation>
    <scope>NUCLEOTIDE SEQUENCE [LARGE SCALE GENOMIC DNA]</scope>
</reference>
<evidence type="ECO:0000256" key="1">
    <source>
        <dbReference type="SAM" id="MobiDB-lite"/>
    </source>
</evidence>
<dbReference type="InterPro" id="IPR016134">
    <property type="entry name" value="Dockerin_dom"/>
</dbReference>
<feature type="compositionally biased region" description="Pro residues" evidence="1">
    <location>
        <begin position="460"/>
        <end position="478"/>
    </location>
</feature>
<dbReference type="AlphaFoldDB" id="A0A0G1IQ06"/>
<dbReference type="GO" id="GO:0000272">
    <property type="term" value="P:polysaccharide catabolic process"/>
    <property type="evidence" value="ECO:0007669"/>
    <property type="project" value="InterPro"/>
</dbReference>
<dbReference type="PROSITE" id="PS00018">
    <property type="entry name" value="EF_HAND_1"/>
    <property type="match status" value="1"/>
</dbReference>
<dbReference type="PROSITE" id="PS51766">
    <property type="entry name" value="DOCKERIN"/>
    <property type="match status" value="1"/>
</dbReference>
<feature type="region of interest" description="Disordered" evidence="1">
    <location>
        <begin position="460"/>
        <end position="565"/>
    </location>
</feature>
<evidence type="ECO:0000313" key="3">
    <source>
        <dbReference type="EMBL" id="KKT61215.1"/>
    </source>
</evidence>
<proteinExistence type="predicted"/>
<feature type="domain" description="Dockerin" evidence="2">
    <location>
        <begin position="568"/>
        <end position="626"/>
    </location>
</feature>
<gene>
    <name evidence="3" type="ORF">UW52_C0008G0021</name>
</gene>
<dbReference type="PATRIC" id="fig|1618437.3.peg.301"/>
<accession>A0A0G1IQ06</accession>
<protein>
    <recommendedName>
        <fullName evidence="2">Dockerin domain-containing protein</fullName>
    </recommendedName>
</protein>
<dbReference type="Proteomes" id="UP000034521">
    <property type="component" value="Unassembled WGS sequence"/>
</dbReference>
<dbReference type="Gene3D" id="1.10.1330.10">
    <property type="entry name" value="Dockerin domain"/>
    <property type="match status" value="1"/>
</dbReference>
<organism evidence="3 4">
    <name type="scientific">Candidatus Gottesmanbacteria bacterium GW2011_GWA1_44_24b</name>
    <dbReference type="NCBI Taxonomy" id="1618437"/>
    <lineage>
        <taxon>Bacteria</taxon>
        <taxon>Candidatus Gottesmaniibacteriota</taxon>
    </lineage>
</organism>
<dbReference type="InterPro" id="IPR018247">
    <property type="entry name" value="EF_Hand_1_Ca_BS"/>
</dbReference>
<feature type="compositionally biased region" description="Pro residues" evidence="1">
    <location>
        <begin position="302"/>
        <end position="316"/>
    </location>
</feature>
<feature type="region of interest" description="Disordered" evidence="1">
    <location>
        <begin position="302"/>
        <end position="332"/>
    </location>
</feature>
<feature type="compositionally biased region" description="Low complexity" evidence="1">
    <location>
        <begin position="479"/>
        <end position="521"/>
    </location>
</feature>
<dbReference type="SUPFAM" id="SSF63446">
    <property type="entry name" value="Type I dockerin domain"/>
    <property type="match status" value="1"/>
</dbReference>
<evidence type="ECO:0000259" key="2">
    <source>
        <dbReference type="PROSITE" id="PS51766"/>
    </source>
</evidence>
<evidence type="ECO:0000313" key="4">
    <source>
        <dbReference type="Proteomes" id="UP000034521"/>
    </source>
</evidence>
<dbReference type="InterPro" id="IPR036439">
    <property type="entry name" value="Dockerin_dom_sf"/>
</dbReference>
<name>A0A0G1IQ06_9BACT</name>
<sequence>MRELYNNLRGVCLFLFVVCSLFVFGKTGIVTYQTKVQAQIPNSIYVKPAQASLPPDVTLAVRLNSGVNSIAFARVEIIFDQTLLQMTSNAIYPSPAPLKTLIYVTATSSANITGKFIAVVALANEDKDNAPAGDFEIMQFPFKTISPQLHQTAQLSFVQNGIQIVTMDQTLLPVTAYPASLTLNDIPTPTVLPRMDTPVGACSTDNKQSFTWTGQLGATDYWVQSWNEMPTPTWYQNGWMGGPSTAVSYTDPGHTIYTKVAWTNDPSFATVSEFSSTASAYCPAPTPTLTPTPILTLTPTPTPTPILTPTPTPPSTTTPTWTPTPTALPTPIPTPVPLAQPIATYRYLTSFSVRINWTSVPGADAYLFQTSSSTIKNITDGGYLCTLGTGSSGTVCMGSDGVTGIPTTNGWTAQLYSDISGLTCATGYYVHVKAGVTGTQNSGIWSEDLTFTTLPCPSPTPTIIPTPTPTNTPTPIPTSTPTHTPTPILTSTPTHIPTPTMTSASTPTRTPTPTLLSTPTKTPTPTPPSDSLTKTPTPSFRITPTKTPTHIPTKTPTPIRTLTPTQPPSFPIGDANHDGKVNEDDYTIWYDHFNSTTTAGARDGDFDKNGKVDGVDYVLWLLHYGT</sequence>
<dbReference type="EMBL" id="LCIQ01000008">
    <property type="protein sequence ID" value="KKT61215.1"/>
    <property type="molecule type" value="Genomic_DNA"/>
</dbReference>
<comment type="caution">
    <text evidence="3">The sequence shown here is derived from an EMBL/GenBank/DDBJ whole genome shotgun (WGS) entry which is preliminary data.</text>
</comment>